<keyword evidence="2" id="KW-0805">Transcription regulation</keyword>
<evidence type="ECO:0000256" key="4">
    <source>
        <dbReference type="ARBA" id="ARBA00023125"/>
    </source>
</evidence>
<name>A0A2N8PH91_STRNR</name>
<dbReference type="InterPro" id="IPR007627">
    <property type="entry name" value="RNA_pol_sigma70_r2"/>
</dbReference>
<dbReference type="Pfam" id="PF07638">
    <property type="entry name" value="Sigma70_ECF"/>
    <property type="match status" value="1"/>
</dbReference>
<evidence type="ECO:0000313" key="9">
    <source>
        <dbReference type="Proteomes" id="UP000236047"/>
    </source>
</evidence>
<evidence type="ECO:0000256" key="1">
    <source>
        <dbReference type="ARBA" id="ARBA00010641"/>
    </source>
</evidence>
<comment type="caution">
    <text evidence="8">The sequence shown here is derived from an EMBL/GenBank/DDBJ whole genome shotgun (WGS) entry which is preliminary data.</text>
</comment>
<proteinExistence type="inferred from homology"/>
<dbReference type="InterPro" id="IPR013325">
    <property type="entry name" value="RNA_pol_sigma_r2"/>
</dbReference>
<protein>
    <submittedName>
        <fullName evidence="8">Uncharacterized protein</fullName>
    </submittedName>
</protein>
<keyword evidence="3" id="KW-0731">Sigma factor</keyword>
<organism evidence="8 9">
    <name type="scientific">Streptomyces noursei</name>
    <name type="common">Streptomyces albulus</name>
    <dbReference type="NCBI Taxonomy" id="1971"/>
    <lineage>
        <taxon>Bacteria</taxon>
        <taxon>Bacillati</taxon>
        <taxon>Actinomycetota</taxon>
        <taxon>Actinomycetes</taxon>
        <taxon>Kitasatosporales</taxon>
        <taxon>Streptomycetaceae</taxon>
        <taxon>Streptomyces</taxon>
    </lineage>
</organism>
<dbReference type="SUPFAM" id="SSF88659">
    <property type="entry name" value="Sigma3 and sigma4 domains of RNA polymerase sigma factors"/>
    <property type="match status" value="1"/>
</dbReference>
<dbReference type="PANTHER" id="PTHR43133">
    <property type="entry name" value="RNA POLYMERASE ECF-TYPE SIGMA FACTO"/>
    <property type="match status" value="1"/>
</dbReference>
<dbReference type="InterPro" id="IPR039425">
    <property type="entry name" value="RNA_pol_sigma-70-like"/>
</dbReference>
<reference evidence="9" key="1">
    <citation type="submission" date="2015-09" db="EMBL/GenBank/DDBJ databases">
        <authorList>
            <person name="Graham D.E."/>
            <person name="Mahan K.M."/>
            <person name="Klingeman D.M."/>
            <person name="Fida T."/>
            <person name="Giannone R.J."/>
            <person name="Hettich R.L."/>
            <person name="Parry R.J."/>
            <person name="Spain J.C."/>
        </authorList>
    </citation>
    <scope>NUCLEOTIDE SEQUENCE [LARGE SCALE GENOMIC DNA]</scope>
    <source>
        <strain evidence="9">JCM 4701</strain>
    </source>
</reference>
<dbReference type="Gene3D" id="1.10.10.10">
    <property type="entry name" value="Winged helix-like DNA-binding domain superfamily/Winged helix DNA-binding domain"/>
    <property type="match status" value="1"/>
</dbReference>
<accession>A0A2N8PH91</accession>
<dbReference type="GO" id="GO:0016987">
    <property type="term" value="F:sigma factor activity"/>
    <property type="evidence" value="ECO:0007669"/>
    <property type="project" value="UniProtKB-KW"/>
</dbReference>
<dbReference type="Gene3D" id="1.10.1740.10">
    <property type="match status" value="1"/>
</dbReference>
<sequence length="190" mass="21256">MRQLSGGGDDSGEAHRRLSKVREAELMEEALRTIQPRLISSVTRITRDYHLAQDITQETCIAVLQEFRRGTKFEKPVIVFATVVARNKLRDHWRKASSGERLYDEPPEHARQLGAGATVGLEYLELLESVKTAIANERQAAVWELTHVWGLKGVEIAELLEISSATVSRELAAAEAKARRCRDDDEPAPA</sequence>
<dbReference type="Proteomes" id="UP000236047">
    <property type="component" value="Unassembled WGS sequence"/>
</dbReference>
<dbReference type="SUPFAM" id="SSF88946">
    <property type="entry name" value="Sigma2 domain of RNA polymerase sigma factors"/>
    <property type="match status" value="1"/>
</dbReference>
<dbReference type="EMBL" id="LJSN01000002">
    <property type="protein sequence ID" value="PNE40360.1"/>
    <property type="molecule type" value="Genomic_DNA"/>
</dbReference>
<keyword evidence="5" id="KW-0804">Transcription</keyword>
<evidence type="ECO:0000313" key="8">
    <source>
        <dbReference type="EMBL" id="PNE40360.1"/>
    </source>
</evidence>
<evidence type="ECO:0000256" key="3">
    <source>
        <dbReference type="ARBA" id="ARBA00023082"/>
    </source>
</evidence>
<evidence type="ECO:0000256" key="2">
    <source>
        <dbReference type="ARBA" id="ARBA00023015"/>
    </source>
</evidence>
<feature type="domain" description="RNA polymerase sigma-70 region 2" evidence="6">
    <location>
        <begin position="33"/>
        <end position="97"/>
    </location>
</feature>
<comment type="similarity">
    <text evidence="1">Belongs to the sigma-70 factor family. ECF subfamily.</text>
</comment>
<dbReference type="InterPro" id="IPR053812">
    <property type="entry name" value="HTH_Sigma70_ECF-like"/>
</dbReference>
<dbReference type="Pfam" id="PF04542">
    <property type="entry name" value="Sigma70_r2"/>
    <property type="match status" value="1"/>
</dbReference>
<dbReference type="RefSeq" id="WP_102922973.1">
    <property type="nucleotide sequence ID" value="NZ_LJSN01000002.1"/>
</dbReference>
<evidence type="ECO:0000256" key="5">
    <source>
        <dbReference type="ARBA" id="ARBA00023163"/>
    </source>
</evidence>
<dbReference type="GO" id="GO:0006352">
    <property type="term" value="P:DNA-templated transcription initiation"/>
    <property type="evidence" value="ECO:0007669"/>
    <property type="project" value="InterPro"/>
</dbReference>
<feature type="domain" description="RNA polymerase sigma-70 ECF-like HTH" evidence="7">
    <location>
        <begin position="122"/>
        <end position="180"/>
    </location>
</feature>
<gene>
    <name evidence="8" type="ORF">AOB60_05200</name>
</gene>
<dbReference type="InterPro" id="IPR014284">
    <property type="entry name" value="RNA_pol_sigma-70_dom"/>
</dbReference>
<evidence type="ECO:0000259" key="6">
    <source>
        <dbReference type="Pfam" id="PF04542"/>
    </source>
</evidence>
<evidence type="ECO:0000259" key="7">
    <source>
        <dbReference type="Pfam" id="PF07638"/>
    </source>
</evidence>
<dbReference type="NCBIfam" id="TIGR02937">
    <property type="entry name" value="sigma70-ECF"/>
    <property type="match status" value="1"/>
</dbReference>
<dbReference type="InterPro" id="IPR013324">
    <property type="entry name" value="RNA_pol_sigma_r3/r4-like"/>
</dbReference>
<dbReference type="PANTHER" id="PTHR43133:SF8">
    <property type="entry name" value="RNA POLYMERASE SIGMA FACTOR HI_1459-RELATED"/>
    <property type="match status" value="1"/>
</dbReference>
<keyword evidence="9" id="KW-1185">Reference proteome</keyword>
<keyword evidence="4" id="KW-0238">DNA-binding</keyword>
<dbReference type="GO" id="GO:0003677">
    <property type="term" value="F:DNA binding"/>
    <property type="evidence" value="ECO:0007669"/>
    <property type="project" value="UniProtKB-KW"/>
</dbReference>
<dbReference type="AlphaFoldDB" id="A0A2N8PH91"/>
<dbReference type="InterPro" id="IPR036388">
    <property type="entry name" value="WH-like_DNA-bd_sf"/>
</dbReference>